<reference evidence="1 2" key="1">
    <citation type="journal article" date="2019" name="Sci. Rep.">
        <title>Extended insight into the Mycobacterium chelonae-abscessus complex through whole genome sequencing of Mycobacterium salmoniphilum outbreak and Mycobacterium salmoniphilum-like strains.</title>
        <authorList>
            <person name="Behra P.R.K."/>
            <person name="Das S."/>
            <person name="Pettersson B.M.F."/>
            <person name="Shirreff L."/>
            <person name="DuCote T."/>
            <person name="Jacobsson K.G."/>
            <person name="Ennis D.G."/>
            <person name="Kirsebom L.A."/>
        </authorList>
    </citation>
    <scope>NUCLEOTIDE SEQUENCE [LARGE SCALE GENOMIC DNA]</scope>
    <source>
        <strain evidence="1 2">CCUG 60884</strain>
    </source>
</reference>
<evidence type="ECO:0000313" key="2">
    <source>
        <dbReference type="Proteomes" id="UP000294604"/>
    </source>
</evidence>
<dbReference type="AlphaFoldDB" id="A0A4R8SVQ0"/>
<dbReference type="Proteomes" id="UP000294604">
    <property type="component" value="Unassembled WGS sequence"/>
</dbReference>
<gene>
    <name evidence="1" type="ORF">CCUG60884_01411</name>
</gene>
<protein>
    <submittedName>
        <fullName evidence="1">Uncharacterized protein</fullName>
    </submittedName>
</protein>
<accession>A0A4R8SVQ0</accession>
<dbReference type="RefSeq" id="WP_191988291.1">
    <property type="nucleotide sequence ID" value="NZ_PECL01000007.1"/>
</dbReference>
<dbReference type="EMBL" id="PECL01000007">
    <property type="protein sequence ID" value="TEA06273.1"/>
    <property type="molecule type" value="Genomic_DNA"/>
</dbReference>
<sequence length="56" mass="6302">MTQLLLYKPCCICFRLVNTYESAPYRDGHDACGKALLGWNWEAMDTADTTAESQAQ</sequence>
<name>A0A4R8SVQ0_9MYCO</name>
<evidence type="ECO:0000313" key="1">
    <source>
        <dbReference type="EMBL" id="TEA06273.1"/>
    </source>
</evidence>
<comment type="caution">
    <text evidence="1">The sequence shown here is derived from an EMBL/GenBank/DDBJ whole genome shotgun (WGS) entry which is preliminary data.</text>
</comment>
<proteinExistence type="predicted"/>
<organism evidence="1 2">
    <name type="scientific">Mycobacteroides salmoniphilum</name>
    <dbReference type="NCBI Taxonomy" id="404941"/>
    <lineage>
        <taxon>Bacteria</taxon>
        <taxon>Bacillati</taxon>
        <taxon>Actinomycetota</taxon>
        <taxon>Actinomycetes</taxon>
        <taxon>Mycobacteriales</taxon>
        <taxon>Mycobacteriaceae</taxon>
        <taxon>Mycobacteroides</taxon>
    </lineage>
</organism>